<organism evidence="3 4">
    <name type="scientific">Aquincola agrisoli</name>
    <dbReference type="NCBI Taxonomy" id="3119538"/>
    <lineage>
        <taxon>Bacteria</taxon>
        <taxon>Pseudomonadati</taxon>
        <taxon>Pseudomonadota</taxon>
        <taxon>Betaproteobacteria</taxon>
        <taxon>Burkholderiales</taxon>
        <taxon>Sphaerotilaceae</taxon>
        <taxon>Aquincola</taxon>
    </lineage>
</organism>
<dbReference type="EMBL" id="JAZIBG010000038">
    <property type="protein sequence ID" value="MEF7616218.1"/>
    <property type="molecule type" value="Genomic_DNA"/>
</dbReference>
<evidence type="ECO:0000256" key="1">
    <source>
        <dbReference type="PROSITE-ProRule" id="PRU00182"/>
    </source>
</evidence>
<accession>A0AAW9QJB8</accession>
<dbReference type="AlphaFoldDB" id="A0AAW9QJB8"/>
<comment type="caution">
    <text evidence="3">The sequence shown here is derived from an EMBL/GenBank/DDBJ whole genome shotgun (WGS) entry which is preliminary data.</text>
</comment>
<dbReference type="InterPro" id="IPR036986">
    <property type="entry name" value="S4_RNA-bd_sf"/>
</dbReference>
<keyword evidence="4" id="KW-1185">Reference proteome</keyword>
<dbReference type="InterPro" id="IPR002942">
    <property type="entry name" value="S4_RNA-bd"/>
</dbReference>
<dbReference type="Proteomes" id="UP001336250">
    <property type="component" value="Unassembled WGS sequence"/>
</dbReference>
<proteinExistence type="predicted"/>
<keyword evidence="1" id="KW-0694">RNA-binding</keyword>
<sequence>MAMTELPLRGDFIPLDALLKAAGLAHSGGAAKAMVADGFVKVDGQVERRKTCKIRAGQTVEVAGEHVRVVAPSA</sequence>
<gene>
    <name evidence="3" type="ORF">V4F39_20050</name>
</gene>
<dbReference type="SMART" id="SM00363">
    <property type="entry name" value="S4"/>
    <property type="match status" value="1"/>
</dbReference>
<protein>
    <submittedName>
        <fullName evidence="3">RNA-binding S4 domain-containing protein</fullName>
    </submittedName>
</protein>
<dbReference type="Pfam" id="PF13275">
    <property type="entry name" value="S4_2"/>
    <property type="match status" value="1"/>
</dbReference>
<reference evidence="3 4" key="1">
    <citation type="submission" date="2024-02" db="EMBL/GenBank/DDBJ databases">
        <title>Genome sequence of Aquincola sp. MAHUQ-54.</title>
        <authorList>
            <person name="Huq M.A."/>
        </authorList>
    </citation>
    <scope>NUCLEOTIDE SEQUENCE [LARGE SCALE GENOMIC DNA]</scope>
    <source>
        <strain evidence="3 4">MAHUQ-54</strain>
    </source>
</reference>
<evidence type="ECO:0000313" key="3">
    <source>
        <dbReference type="EMBL" id="MEF7616218.1"/>
    </source>
</evidence>
<dbReference type="PROSITE" id="PS50889">
    <property type="entry name" value="S4"/>
    <property type="match status" value="1"/>
</dbReference>
<dbReference type="RefSeq" id="WP_332291666.1">
    <property type="nucleotide sequence ID" value="NZ_JAZIBG010000038.1"/>
</dbReference>
<evidence type="ECO:0000259" key="2">
    <source>
        <dbReference type="SMART" id="SM00363"/>
    </source>
</evidence>
<dbReference type="SUPFAM" id="SSF55174">
    <property type="entry name" value="Alpha-L RNA-binding motif"/>
    <property type="match status" value="1"/>
</dbReference>
<feature type="domain" description="RNA-binding S4" evidence="2">
    <location>
        <begin position="13"/>
        <end position="74"/>
    </location>
</feature>
<dbReference type="Gene3D" id="3.10.290.10">
    <property type="entry name" value="RNA-binding S4 domain"/>
    <property type="match status" value="1"/>
</dbReference>
<name>A0AAW9QJB8_9BURK</name>
<dbReference type="GO" id="GO:0003723">
    <property type="term" value="F:RNA binding"/>
    <property type="evidence" value="ECO:0007669"/>
    <property type="project" value="UniProtKB-KW"/>
</dbReference>
<evidence type="ECO:0000313" key="4">
    <source>
        <dbReference type="Proteomes" id="UP001336250"/>
    </source>
</evidence>